<name>A0A8J7W3I1_9FIRM</name>
<dbReference type="InterPro" id="IPR004338">
    <property type="entry name" value="NqrB/RnfD"/>
</dbReference>
<evidence type="ECO:0000256" key="9">
    <source>
        <dbReference type="ARBA" id="ARBA00023136"/>
    </source>
</evidence>
<keyword evidence="6 10" id="KW-1278">Translocase</keyword>
<dbReference type="RefSeq" id="WP_227019845.1">
    <property type="nucleotide sequence ID" value="NZ_JAGSND010000015.1"/>
</dbReference>
<dbReference type="PANTHER" id="PTHR30578:SF0">
    <property type="entry name" value="ION-TRANSLOCATING OXIDOREDUCTASE COMPLEX SUBUNIT D"/>
    <property type="match status" value="1"/>
</dbReference>
<keyword evidence="3 10" id="KW-0285">Flavoprotein</keyword>
<organism evidence="11 12">
    <name type="scientific">Sinanaerobacter chloroacetimidivorans</name>
    <dbReference type="NCBI Taxonomy" id="2818044"/>
    <lineage>
        <taxon>Bacteria</taxon>
        <taxon>Bacillati</taxon>
        <taxon>Bacillota</taxon>
        <taxon>Clostridia</taxon>
        <taxon>Peptostreptococcales</taxon>
        <taxon>Anaerovoracaceae</taxon>
        <taxon>Sinanaerobacter</taxon>
    </lineage>
</organism>
<keyword evidence="9 10" id="KW-0472">Membrane</keyword>
<protein>
    <recommendedName>
        <fullName evidence="10">Ion-translocating oxidoreductase complex subunit D</fullName>
        <ecNumber evidence="10">7.-.-.-</ecNumber>
    </recommendedName>
    <alternativeName>
        <fullName evidence="10">Rnf electron transport complex subunit D</fullName>
    </alternativeName>
</protein>
<evidence type="ECO:0000256" key="3">
    <source>
        <dbReference type="ARBA" id="ARBA00022630"/>
    </source>
</evidence>
<feature type="transmembrane region" description="Helical" evidence="10">
    <location>
        <begin position="26"/>
        <end position="44"/>
    </location>
</feature>
<evidence type="ECO:0000256" key="5">
    <source>
        <dbReference type="ARBA" id="ARBA00022692"/>
    </source>
</evidence>
<dbReference type="EMBL" id="JAGSND010000015">
    <property type="protein sequence ID" value="MBR0599706.1"/>
    <property type="molecule type" value="Genomic_DNA"/>
</dbReference>
<keyword evidence="8 10" id="KW-1133">Transmembrane helix</keyword>
<dbReference type="Pfam" id="PF03116">
    <property type="entry name" value="NQR2_RnfD_RnfE"/>
    <property type="match status" value="1"/>
</dbReference>
<dbReference type="EC" id="7.-.-.-" evidence="10"/>
<keyword evidence="1 10" id="KW-0813">Transport</keyword>
<comment type="subunit">
    <text evidence="10">The complex is composed of six subunits: RnfA, RnfB, RnfC, RnfD, RnfE and RnfG.</text>
</comment>
<keyword evidence="12" id="KW-1185">Reference proteome</keyword>
<gene>
    <name evidence="10" type="primary">rnfD</name>
    <name evidence="11" type="ORF">KCX82_17605</name>
</gene>
<evidence type="ECO:0000256" key="7">
    <source>
        <dbReference type="ARBA" id="ARBA00022982"/>
    </source>
</evidence>
<evidence type="ECO:0000256" key="6">
    <source>
        <dbReference type="ARBA" id="ARBA00022967"/>
    </source>
</evidence>
<dbReference type="PANTHER" id="PTHR30578">
    <property type="entry name" value="ELECTRON TRANSPORT COMPLEX PROTEIN RNFD"/>
    <property type="match status" value="1"/>
</dbReference>
<comment type="cofactor">
    <cofactor evidence="10">
        <name>FMN</name>
        <dbReference type="ChEBI" id="CHEBI:58210"/>
    </cofactor>
</comment>
<evidence type="ECO:0000256" key="1">
    <source>
        <dbReference type="ARBA" id="ARBA00022448"/>
    </source>
</evidence>
<dbReference type="GO" id="GO:0022900">
    <property type="term" value="P:electron transport chain"/>
    <property type="evidence" value="ECO:0007669"/>
    <property type="project" value="UniProtKB-UniRule"/>
</dbReference>
<comment type="caution">
    <text evidence="11">The sequence shown here is derived from an EMBL/GenBank/DDBJ whole genome shotgun (WGS) entry which is preliminary data.</text>
</comment>
<dbReference type="GO" id="GO:0005886">
    <property type="term" value="C:plasma membrane"/>
    <property type="evidence" value="ECO:0007669"/>
    <property type="project" value="UniProtKB-SubCell"/>
</dbReference>
<keyword evidence="10" id="KW-1003">Cell membrane</keyword>
<feature type="transmembrane region" description="Helical" evidence="10">
    <location>
        <begin position="182"/>
        <end position="208"/>
    </location>
</feature>
<evidence type="ECO:0000256" key="2">
    <source>
        <dbReference type="ARBA" id="ARBA00022553"/>
    </source>
</evidence>
<reference evidence="11" key="1">
    <citation type="submission" date="2021-04" db="EMBL/GenBank/DDBJ databases">
        <title>Sinoanaerobacter chloroacetimidivorans sp. nov., an obligate anaerobic bacterium isolated from anaerobic sludge.</title>
        <authorList>
            <person name="Bao Y."/>
        </authorList>
    </citation>
    <scope>NUCLEOTIDE SEQUENCE</scope>
    <source>
        <strain evidence="11">BAD-6</strain>
    </source>
</reference>
<accession>A0A8J7W3I1</accession>
<keyword evidence="5 10" id="KW-0812">Transmembrane</keyword>
<feature type="transmembrane region" description="Helical" evidence="10">
    <location>
        <begin position="99"/>
        <end position="117"/>
    </location>
</feature>
<feature type="transmembrane region" description="Helical" evidence="10">
    <location>
        <begin position="266"/>
        <end position="283"/>
    </location>
</feature>
<feature type="transmembrane region" description="Helical" evidence="10">
    <location>
        <begin position="215"/>
        <end position="233"/>
    </location>
</feature>
<feature type="transmembrane region" description="Helical" evidence="10">
    <location>
        <begin position="239"/>
        <end position="257"/>
    </location>
</feature>
<reference evidence="11" key="2">
    <citation type="submission" date="2021-04" db="EMBL/GenBank/DDBJ databases">
        <authorList>
            <person name="Liu J."/>
        </authorList>
    </citation>
    <scope>NUCLEOTIDE SEQUENCE</scope>
    <source>
        <strain evidence="11">BAD-6</strain>
    </source>
</reference>
<dbReference type="Proteomes" id="UP000675664">
    <property type="component" value="Unassembled WGS sequence"/>
</dbReference>
<dbReference type="AlphaFoldDB" id="A0A8J7W3I1"/>
<comment type="function">
    <text evidence="10">Part of a membrane-bound complex that couples electron transfer with translocation of ions across the membrane.</text>
</comment>
<dbReference type="HAMAP" id="MF_00462">
    <property type="entry name" value="RsxD_RnfD"/>
    <property type="match status" value="1"/>
</dbReference>
<evidence type="ECO:0000256" key="10">
    <source>
        <dbReference type="HAMAP-Rule" id="MF_00462"/>
    </source>
</evidence>
<dbReference type="GO" id="GO:0055085">
    <property type="term" value="P:transmembrane transport"/>
    <property type="evidence" value="ECO:0007669"/>
    <property type="project" value="InterPro"/>
</dbReference>
<comment type="similarity">
    <text evidence="10">Belongs to the NqrB/RnfD family.</text>
</comment>
<dbReference type="NCBIfam" id="TIGR01946">
    <property type="entry name" value="rnfD"/>
    <property type="match status" value="1"/>
</dbReference>
<evidence type="ECO:0000256" key="4">
    <source>
        <dbReference type="ARBA" id="ARBA00022643"/>
    </source>
</evidence>
<dbReference type="InterPro" id="IPR011303">
    <property type="entry name" value="RnfD_bac"/>
</dbReference>
<keyword evidence="4 10" id="KW-0288">FMN</keyword>
<feature type="modified residue" description="FMN phosphoryl threonine" evidence="10">
    <location>
        <position position="163"/>
    </location>
</feature>
<feature type="transmembrane region" description="Helical" evidence="10">
    <location>
        <begin position="129"/>
        <end position="149"/>
    </location>
</feature>
<sequence>MEKYRHINLTVASSPHLVDDINTTRIMASVIFALLPAFGVSIFVFGARAIFLTAVCVLACIGFEYFYKKITKQESTLGDLSAAVTGMLLAFNLPANYPYWQAVIGCFVAIIIVKQLFGGIGQNFVNPAITARIVLLISFTTPMTTWPAAQRIFSAADAVTGATPLSIMSHGNLNDLPSNMNLFLGTIGGSMGETSAAALLIGGLFLIYKKIITPAIPVSFLGTMTVFSLLAGVDPLFQIFAGGAMIGAFFMATDYATSPITTSGKIVFGIGCGALTMIIRLYGSYPEGVSFAILLMNIVTPHIDNLSRRKLYGGGSK</sequence>
<proteinExistence type="inferred from homology"/>
<evidence type="ECO:0000313" key="11">
    <source>
        <dbReference type="EMBL" id="MBR0599706.1"/>
    </source>
</evidence>
<comment type="subcellular location">
    <subcellularLocation>
        <location evidence="10">Cell membrane</location>
        <topology evidence="10">Multi-pass membrane protein</topology>
    </subcellularLocation>
</comment>
<keyword evidence="2 10" id="KW-0597">Phosphoprotein</keyword>
<keyword evidence="7 10" id="KW-0249">Electron transport</keyword>
<evidence type="ECO:0000313" key="12">
    <source>
        <dbReference type="Proteomes" id="UP000675664"/>
    </source>
</evidence>
<evidence type="ECO:0000256" key="8">
    <source>
        <dbReference type="ARBA" id="ARBA00022989"/>
    </source>
</evidence>